<dbReference type="NCBIfam" id="TIGR00172">
    <property type="entry name" value="maf"/>
    <property type="match status" value="1"/>
</dbReference>
<reference evidence="6 7" key="1">
    <citation type="submission" date="2015-07" db="EMBL/GenBank/DDBJ databases">
        <title>Draft genome sequence of the Amantichitinum ursilacus IGB-41, a new chitin-degrading bacterium.</title>
        <authorList>
            <person name="Kirstahler P."/>
            <person name="Guenther M."/>
            <person name="Grumaz C."/>
            <person name="Rupp S."/>
            <person name="Zibek S."/>
            <person name="Sohn K."/>
        </authorList>
    </citation>
    <scope>NUCLEOTIDE SEQUENCE [LARGE SCALE GENOMIC DNA]</scope>
    <source>
        <strain evidence="6 7">IGB-41</strain>
    </source>
</reference>
<dbReference type="STRING" id="857265.WG78_09270"/>
<dbReference type="GO" id="GO:0009117">
    <property type="term" value="P:nucleotide metabolic process"/>
    <property type="evidence" value="ECO:0007669"/>
    <property type="project" value="UniProtKB-KW"/>
</dbReference>
<keyword evidence="4 5" id="KW-0546">Nucleotide metabolism</keyword>
<dbReference type="Pfam" id="PF02545">
    <property type="entry name" value="Maf"/>
    <property type="match status" value="1"/>
</dbReference>
<keyword evidence="3 5" id="KW-0378">Hydrolase</keyword>
<keyword evidence="2 5" id="KW-0963">Cytoplasm</keyword>
<comment type="caution">
    <text evidence="6">The sequence shown here is derived from an EMBL/GenBank/DDBJ whole genome shotgun (WGS) entry which is preliminary data.</text>
</comment>
<dbReference type="HAMAP" id="MF_00528">
    <property type="entry name" value="Maf"/>
    <property type="match status" value="1"/>
</dbReference>
<dbReference type="RefSeq" id="WP_201782408.1">
    <property type="nucleotide sequence ID" value="NZ_LAQT01000007.1"/>
</dbReference>
<gene>
    <name evidence="6" type="primary">yceF</name>
    <name evidence="6" type="ORF">WG78_09270</name>
</gene>
<comment type="function">
    <text evidence="5">Nucleoside triphosphate pyrophosphatase that hydrolyzes 7-methyl-GTP (m(7)GTP). May have a dual role in cell division arrest and in preventing the incorporation of modified nucleotides into cellular nucleic acids.</text>
</comment>
<feature type="site" description="Important for substrate specificity" evidence="5">
    <location>
        <position position="27"/>
    </location>
</feature>
<keyword evidence="7" id="KW-1185">Reference proteome</keyword>
<dbReference type="PANTHER" id="PTHR43213">
    <property type="entry name" value="BIFUNCTIONAL DTTP/UTP PYROPHOSPHATASE/METHYLTRANSFERASE PROTEIN-RELATED"/>
    <property type="match status" value="1"/>
</dbReference>
<dbReference type="Gene3D" id="3.90.950.10">
    <property type="match status" value="1"/>
</dbReference>
<comment type="caution">
    <text evidence="5">Lacks conserved residue(s) required for the propagation of feature annotation.</text>
</comment>
<comment type="catalytic activity">
    <reaction evidence="5">
        <text>N(7)-methyl-GTP + H2O = N(7)-methyl-GMP + diphosphate + H(+)</text>
        <dbReference type="Rhea" id="RHEA:58744"/>
        <dbReference type="ChEBI" id="CHEBI:15377"/>
        <dbReference type="ChEBI" id="CHEBI:15378"/>
        <dbReference type="ChEBI" id="CHEBI:33019"/>
        <dbReference type="ChEBI" id="CHEBI:58285"/>
        <dbReference type="ChEBI" id="CHEBI:87133"/>
    </reaction>
</comment>
<feature type="active site" description="Proton acceptor" evidence="5">
    <location>
        <position position="84"/>
    </location>
</feature>
<name>A0A0N0XJ13_9NEIS</name>
<evidence type="ECO:0000256" key="4">
    <source>
        <dbReference type="ARBA" id="ARBA00023080"/>
    </source>
</evidence>
<feature type="site" description="Important for substrate specificity" evidence="5">
    <location>
        <position position="169"/>
    </location>
</feature>
<dbReference type="Proteomes" id="UP000037939">
    <property type="component" value="Unassembled WGS sequence"/>
</dbReference>
<dbReference type="PANTHER" id="PTHR43213:SF10">
    <property type="entry name" value="7-METHYL-GTP PYROPHOSPHATASE"/>
    <property type="match status" value="1"/>
</dbReference>
<dbReference type="PIRSF" id="PIRSF006305">
    <property type="entry name" value="Maf"/>
    <property type="match status" value="1"/>
</dbReference>
<evidence type="ECO:0000256" key="5">
    <source>
        <dbReference type="HAMAP-Rule" id="MF_00528"/>
    </source>
</evidence>
<proteinExistence type="inferred from homology"/>
<dbReference type="PATRIC" id="fig|857265.3.peg.1908"/>
<dbReference type="AlphaFoldDB" id="A0A0N0XJ13"/>
<evidence type="ECO:0000256" key="3">
    <source>
        <dbReference type="ARBA" id="ARBA00022801"/>
    </source>
</evidence>
<evidence type="ECO:0000256" key="1">
    <source>
        <dbReference type="ARBA" id="ARBA00004496"/>
    </source>
</evidence>
<dbReference type="InterPro" id="IPR003697">
    <property type="entry name" value="Maf-like"/>
</dbReference>
<dbReference type="CDD" id="cd00555">
    <property type="entry name" value="Maf"/>
    <property type="match status" value="1"/>
</dbReference>
<dbReference type="EMBL" id="LAQT01000007">
    <property type="protein sequence ID" value="KPC53269.1"/>
    <property type="molecule type" value="Genomic_DNA"/>
</dbReference>
<evidence type="ECO:0000313" key="7">
    <source>
        <dbReference type="Proteomes" id="UP000037939"/>
    </source>
</evidence>
<comment type="subcellular location">
    <subcellularLocation>
        <location evidence="1 5">Cytoplasm</location>
    </subcellularLocation>
</comment>
<organism evidence="6 7">
    <name type="scientific">Amantichitinum ursilacus</name>
    <dbReference type="NCBI Taxonomy" id="857265"/>
    <lineage>
        <taxon>Bacteria</taxon>
        <taxon>Pseudomonadati</taxon>
        <taxon>Pseudomonadota</taxon>
        <taxon>Betaproteobacteria</taxon>
        <taxon>Neisseriales</taxon>
        <taxon>Chitinibacteraceae</taxon>
        <taxon>Amantichitinum</taxon>
    </lineage>
</organism>
<protein>
    <recommendedName>
        <fullName evidence="5">7-methyl-GTP pyrophosphatase</fullName>
        <shortName evidence="5">m(7)GTP pyrophosphatase</shortName>
        <ecNumber evidence="5">3.6.1.-</ecNumber>
    </recommendedName>
</protein>
<evidence type="ECO:0000313" key="6">
    <source>
        <dbReference type="EMBL" id="KPC53269.1"/>
    </source>
</evidence>
<dbReference type="GO" id="GO:0005737">
    <property type="term" value="C:cytoplasm"/>
    <property type="evidence" value="ECO:0007669"/>
    <property type="project" value="UniProtKB-SubCell"/>
</dbReference>
<evidence type="ECO:0000256" key="2">
    <source>
        <dbReference type="ARBA" id="ARBA00022490"/>
    </source>
</evidence>
<sequence>MQKQALPLDQTASQAARRLVLASTSPYRRELLGRLGLAFETAAPHVDETALPHETAAGTSLRLAIAKAEALHDQYPDALLIGSDQVALLDGQQLGKPGTHQRAVAQLQSMRGKTLEFHTALALHDSRSGRTQHACDITRVTMRDYTDAQIEHYLQREQPYDCAGSAKVEALGIAMIAQVASTDPTALIGLPLIALCSLLTDAGVEIV</sequence>
<dbReference type="SUPFAM" id="SSF52972">
    <property type="entry name" value="ITPase-like"/>
    <property type="match status" value="1"/>
</dbReference>
<accession>A0A0N0XJ13</accession>
<dbReference type="EC" id="3.6.1.-" evidence="5"/>
<feature type="site" description="Important for substrate specificity" evidence="5">
    <location>
        <position position="85"/>
    </location>
</feature>
<comment type="similarity">
    <text evidence="5">Belongs to the Maf family. YceF subfamily.</text>
</comment>
<comment type="cofactor">
    <cofactor evidence="5">
        <name>a divalent metal cation</name>
        <dbReference type="ChEBI" id="CHEBI:60240"/>
    </cofactor>
</comment>
<dbReference type="GO" id="GO:0047429">
    <property type="term" value="F:nucleoside triphosphate diphosphatase activity"/>
    <property type="evidence" value="ECO:0007669"/>
    <property type="project" value="InterPro"/>
</dbReference>
<dbReference type="InterPro" id="IPR029001">
    <property type="entry name" value="ITPase-like_fam"/>
</dbReference>